<comment type="similarity">
    <text evidence="1 7">Belongs to the peptidase S8 family.</text>
</comment>
<dbReference type="Pfam" id="PF24476">
    <property type="entry name" value="DUF7580"/>
    <property type="match status" value="1"/>
</dbReference>
<keyword evidence="2" id="KW-0645">Protease</keyword>
<evidence type="ECO:0000313" key="11">
    <source>
        <dbReference type="Proteomes" id="UP001220324"/>
    </source>
</evidence>
<dbReference type="GO" id="GO:0006508">
    <property type="term" value="P:proteolysis"/>
    <property type="evidence" value="ECO:0007669"/>
    <property type="project" value="UniProtKB-KW"/>
</dbReference>
<dbReference type="SUPFAM" id="SSF52743">
    <property type="entry name" value="Subtilisin-like"/>
    <property type="match status" value="1"/>
</dbReference>
<comment type="caution">
    <text evidence="10">The sequence shown here is derived from an EMBL/GenBank/DDBJ whole genome shotgun (WGS) entry which is preliminary data.</text>
</comment>
<keyword evidence="6" id="KW-0865">Zymogen</keyword>
<dbReference type="Gene3D" id="3.40.50.200">
    <property type="entry name" value="Peptidase S8/S53 domain"/>
    <property type="match status" value="1"/>
</dbReference>
<evidence type="ECO:0000256" key="3">
    <source>
        <dbReference type="ARBA" id="ARBA00022729"/>
    </source>
</evidence>
<keyword evidence="5" id="KW-0720">Serine protease</keyword>
<evidence type="ECO:0000256" key="5">
    <source>
        <dbReference type="ARBA" id="ARBA00022825"/>
    </source>
</evidence>
<dbReference type="GO" id="GO:0004252">
    <property type="term" value="F:serine-type endopeptidase activity"/>
    <property type="evidence" value="ECO:0007669"/>
    <property type="project" value="InterPro"/>
</dbReference>
<accession>A0AAD6GBJ0</accession>
<keyword evidence="3" id="KW-0732">Signal</keyword>
<evidence type="ECO:0008006" key="12">
    <source>
        <dbReference type="Google" id="ProtNLM"/>
    </source>
</evidence>
<name>A0AAD6GBJ0_9EURO</name>
<dbReference type="InterPro" id="IPR036852">
    <property type="entry name" value="Peptidase_S8/S53_dom_sf"/>
</dbReference>
<evidence type="ECO:0000256" key="2">
    <source>
        <dbReference type="ARBA" id="ARBA00022670"/>
    </source>
</evidence>
<protein>
    <recommendedName>
        <fullName evidence="12">Peptidase S8/S53 domain-containing protein</fullName>
    </recommendedName>
</protein>
<dbReference type="InterPro" id="IPR056002">
    <property type="entry name" value="DUF7580"/>
</dbReference>
<organism evidence="10 11">
    <name type="scientific">Penicillium frequentans</name>
    <dbReference type="NCBI Taxonomy" id="3151616"/>
    <lineage>
        <taxon>Eukaryota</taxon>
        <taxon>Fungi</taxon>
        <taxon>Dikarya</taxon>
        <taxon>Ascomycota</taxon>
        <taxon>Pezizomycotina</taxon>
        <taxon>Eurotiomycetes</taxon>
        <taxon>Eurotiomycetidae</taxon>
        <taxon>Eurotiales</taxon>
        <taxon>Aspergillaceae</taxon>
        <taxon>Penicillium</taxon>
    </lineage>
</organism>
<comment type="caution">
    <text evidence="7">Lacks conserved residue(s) required for the propagation of feature annotation.</text>
</comment>
<dbReference type="AlphaFoldDB" id="A0AAD6GBJ0"/>
<evidence type="ECO:0000313" key="10">
    <source>
        <dbReference type="EMBL" id="KAJ5532850.1"/>
    </source>
</evidence>
<dbReference type="EMBL" id="JAQIZZ010000007">
    <property type="protein sequence ID" value="KAJ5532850.1"/>
    <property type="molecule type" value="Genomic_DNA"/>
</dbReference>
<proteinExistence type="inferred from homology"/>
<dbReference type="Proteomes" id="UP001220324">
    <property type="component" value="Unassembled WGS sequence"/>
</dbReference>
<evidence type="ECO:0000256" key="4">
    <source>
        <dbReference type="ARBA" id="ARBA00022801"/>
    </source>
</evidence>
<dbReference type="PANTHER" id="PTHR43806:SF11">
    <property type="entry name" value="CEREVISIN-RELATED"/>
    <property type="match status" value="1"/>
</dbReference>
<sequence length="644" mass="72466">MIASQGMTLWQEISLSISLQIQDKYSGIDYSIDEFSDSDSDDEASDCKELVQLKRGDVCQLLDENNYNRIHFLLDGSYRLHKRPDPECLQYFTLPGCGHSLAYILCYGNLSIEHRILLAYTLARACWQFYNFDIVHEKWTSDNIFFMPTDNQDVNQIPLRAFLSIPFDQVSRSPDEFLETGAYTHRYPRILFLGIMLLEIGLGESLGLGSLGTSKLSSVAYINRAHAKARMRLNEFKKIPWDGFSYKSVFVEAIENCLDSQNFKDTYKPQRKRAKGKASERRPMEDMPALQQRRTALYRKVVAPLCWLAEVGFESSGEVPLITVKKSQRQKPTFVDDEEIRTFWDKVRAPTFDTNGPSARSGAWMNHLGVISGHVLRCCFTDWKDFADASQIPVDAFGHGTFMARLLLQIAPIVDLSVVRVAVTQDQLSSNEESVVQAIEYAGLDWKADIISMSFNFPRSSTPISDVIDKVVKKREKKIIFLASAGNSSSDRGEGFPARHPYVIPIYATDYQGTFLRSNPTRSGDGPRVLGTYGDNLPDFILEEMKIHFPGGDFSPGTSVATAIAAGIVAMMLSYSAALPVLVQAKLFEETLENLKTPKGMTSLLRVMSQNTDYRGDSVNPVRFWSDKSKDKEVFLAICKALAE</sequence>
<reference evidence="10 11" key="1">
    <citation type="journal article" date="2023" name="IMA Fungus">
        <title>Comparative genomic study of the Penicillium genus elucidates a diverse pangenome and 15 lateral gene transfer events.</title>
        <authorList>
            <person name="Petersen C."/>
            <person name="Sorensen T."/>
            <person name="Nielsen M.R."/>
            <person name="Sondergaard T.E."/>
            <person name="Sorensen J.L."/>
            <person name="Fitzpatrick D.A."/>
            <person name="Frisvad J.C."/>
            <person name="Nielsen K.L."/>
        </authorList>
    </citation>
    <scope>NUCLEOTIDE SEQUENCE [LARGE SCALE GENOMIC DNA]</scope>
    <source>
        <strain evidence="10 11">IBT 35679</strain>
    </source>
</reference>
<dbReference type="PROSITE" id="PS51892">
    <property type="entry name" value="SUBTILASE"/>
    <property type="match status" value="1"/>
</dbReference>
<evidence type="ECO:0000256" key="6">
    <source>
        <dbReference type="ARBA" id="ARBA00023145"/>
    </source>
</evidence>
<evidence type="ECO:0000256" key="7">
    <source>
        <dbReference type="PROSITE-ProRule" id="PRU01240"/>
    </source>
</evidence>
<evidence type="ECO:0000256" key="1">
    <source>
        <dbReference type="ARBA" id="ARBA00011073"/>
    </source>
</evidence>
<keyword evidence="11" id="KW-1185">Reference proteome</keyword>
<dbReference type="Pfam" id="PF00082">
    <property type="entry name" value="Peptidase_S8"/>
    <property type="match status" value="1"/>
</dbReference>
<gene>
    <name evidence="10" type="ORF">N7494_009402</name>
</gene>
<feature type="domain" description="DUF7580" evidence="9">
    <location>
        <begin position="99"/>
        <end position="305"/>
    </location>
</feature>
<dbReference type="InterPro" id="IPR000209">
    <property type="entry name" value="Peptidase_S8/S53_dom"/>
</dbReference>
<keyword evidence="4" id="KW-0378">Hydrolase</keyword>
<evidence type="ECO:0000259" key="9">
    <source>
        <dbReference type="Pfam" id="PF24476"/>
    </source>
</evidence>
<dbReference type="CDD" id="cd00306">
    <property type="entry name" value="Peptidases_S8_S53"/>
    <property type="match status" value="1"/>
</dbReference>
<dbReference type="PANTHER" id="PTHR43806">
    <property type="entry name" value="PEPTIDASE S8"/>
    <property type="match status" value="1"/>
</dbReference>
<evidence type="ECO:0000259" key="8">
    <source>
        <dbReference type="Pfam" id="PF00082"/>
    </source>
</evidence>
<feature type="domain" description="Peptidase S8/S53" evidence="8">
    <location>
        <begin position="388"/>
        <end position="578"/>
    </location>
</feature>
<dbReference type="InterPro" id="IPR050131">
    <property type="entry name" value="Peptidase_S8_subtilisin-like"/>
</dbReference>